<feature type="repeat" description="PPR" evidence="3">
    <location>
        <begin position="258"/>
        <end position="288"/>
    </location>
</feature>
<dbReference type="AlphaFoldDB" id="A0A7J0F9T8"/>
<reference evidence="4 5" key="1">
    <citation type="submission" date="2019-07" db="EMBL/GenBank/DDBJ databases">
        <title>De Novo Assembly of kiwifruit Actinidia rufa.</title>
        <authorList>
            <person name="Sugita-Konishi S."/>
            <person name="Sato K."/>
            <person name="Mori E."/>
            <person name="Abe Y."/>
            <person name="Kisaki G."/>
            <person name="Hamano K."/>
            <person name="Suezawa K."/>
            <person name="Otani M."/>
            <person name="Fukuda T."/>
            <person name="Manabe T."/>
            <person name="Gomi K."/>
            <person name="Tabuchi M."/>
            <person name="Akimitsu K."/>
            <person name="Kataoka I."/>
        </authorList>
    </citation>
    <scope>NUCLEOTIDE SEQUENCE [LARGE SCALE GENOMIC DNA]</scope>
    <source>
        <strain evidence="5">cv. Fuchu</strain>
    </source>
</reference>
<proteinExistence type="inferred from homology"/>
<gene>
    <name evidence="4" type="ORF">Acr_10g0005910</name>
</gene>
<dbReference type="PROSITE" id="PS51375">
    <property type="entry name" value="PPR"/>
    <property type="match status" value="4"/>
</dbReference>
<dbReference type="InterPro" id="IPR011990">
    <property type="entry name" value="TPR-like_helical_dom_sf"/>
</dbReference>
<dbReference type="PANTHER" id="PTHR47933">
    <property type="entry name" value="PENTATRICOPEPTIDE REPEAT-CONTAINING PROTEIN 1, MITOCHONDRIAL"/>
    <property type="match status" value="1"/>
</dbReference>
<dbReference type="PANTHER" id="PTHR47933:SF32">
    <property type="entry name" value="OS06G0152500 PROTEIN"/>
    <property type="match status" value="1"/>
</dbReference>
<feature type="repeat" description="PPR" evidence="3">
    <location>
        <begin position="216"/>
        <end position="250"/>
    </location>
</feature>
<accession>A0A7J0F9T8</accession>
<keyword evidence="2" id="KW-0677">Repeat</keyword>
<comment type="caution">
    <text evidence="4">The sequence shown here is derived from an EMBL/GenBank/DDBJ whole genome shotgun (WGS) entry which is preliminary data.</text>
</comment>
<sequence>MPIAFDNPENRHLEIANALADLNSASKLALNVQTYDLLIHVYCTQFKDLGFNIVVVVFQLITNKSMYPSLKTCNLLLSSLVNANELQKSYVVFDIICRGVTPDEWGSRQAFELKEKMIKNGVKLSLITYSVLINGLMKLKRYNEANCVSDKMLVEGFVVNVIVYNTLIDGYCKMGNIKNALKARDTMVSNGFCKINQMDEAQQFLEEMLSRGLSINPGAFTSVIHGLSTNSRFDSALRSTREMLLRNLRPNFGLLTAVLVTSNALIHGLCDDGNMHKAVRILKEMLEASPQGTWRLALGALLHLVSPRLVTSMLISESTVGDAVSSFRNEAFELSRQKLQGLTVFFHSFLLAFRFRGADPVMPPKAWLVASLSYRRRLDLGVGLCQRKPPHKLASSPNLLLGSPPIDFQSRDPAKLAIKRNPGSGAYLSQSKLVLDILSPCGNTYFVSRESTI</sequence>
<keyword evidence="5" id="KW-1185">Reference proteome</keyword>
<dbReference type="Proteomes" id="UP000585474">
    <property type="component" value="Unassembled WGS sequence"/>
</dbReference>
<evidence type="ECO:0000256" key="2">
    <source>
        <dbReference type="ARBA" id="ARBA00022737"/>
    </source>
</evidence>
<dbReference type="Pfam" id="PF12854">
    <property type="entry name" value="PPR_1"/>
    <property type="match status" value="2"/>
</dbReference>
<organism evidence="4 5">
    <name type="scientific">Actinidia rufa</name>
    <dbReference type="NCBI Taxonomy" id="165716"/>
    <lineage>
        <taxon>Eukaryota</taxon>
        <taxon>Viridiplantae</taxon>
        <taxon>Streptophyta</taxon>
        <taxon>Embryophyta</taxon>
        <taxon>Tracheophyta</taxon>
        <taxon>Spermatophyta</taxon>
        <taxon>Magnoliopsida</taxon>
        <taxon>eudicotyledons</taxon>
        <taxon>Gunneridae</taxon>
        <taxon>Pentapetalae</taxon>
        <taxon>asterids</taxon>
        <taxon>Ericales</taxon>
        <taxon>Actinidiaceae</taxon>
        <taxon>Actinidia</taxon>
    </lineage>
</organism>
<dbReference type="Gene3D" id="1.25.40.10">
    <property type="entry name" value="Tetratricopeptide repeat domain"/>
    <property type="match status" value="3"/>
</dbReference>
<dbReference type="NCBIfam" id="TIGR00756">
    <property type="entry name" value="PPR"/>
    <property type="match status" value="3"/>
</dbReference>
<dbReference type="EMBL" id="BJWL01000010">
    <property type="protein sequence ID" value="GFY95206.1"/>
    <property type="molecule type" value="Genomic_DNA"/>
</dbReference>
<evidence type="ECO:0000313" key="5">
    <source>
        <dbReference type="Proteomes" id="UP000585474"/>
    </source>
</evidence>
<dbReference type="GO" id="GO:0003729">
    <property type="term" value="F:mRNA binding"/>
    <property type="evidence" value="ECO:0007669"/>
    <property type="project" value="TreeGrafter"/>
</dbReference>
<feature type="repeat" description="PPR" evidence="3">
    <location>
        <begin position="160"/>
        <end position="194"/>
    </location>
</feature>
<evidence type="ECO:0000313" key="4">
    <source>
        <dbReference type="EMBL" id="GFY95206.1"/>
    </source>
</evidence>
<feature type="repeat" description="PPR" evidence="3">
    <location>
        <begin position="125"/>
        <end position="159"/>
    </location>
</feature>
<comment type="similarity">
    <text evidence="1">Belongs to the PPR family. P subfamily.</text>
</comment>
<evidence type="ECO:0000256" key="1">
    <source>
        <dbReference type="ARBA" id="ARBA00007626"/>
    </source>
</evidence>
<dbReference type="InterPro" id="IPR051240">
    <property type="entry name" value="Mito_RNA-Proc/Resp"/>
</dbReference>
<evidence type="ECO:0000256" key="3">
    <source>
        <dbReference type="PROSITE-ProRule" id="PRU00708"/>
    </source>
</evidence>
<dbReference type="OrthoDB" id="185373at2759"/>
<dbReference type="Pfam" id="PF01535">
    <property type="entry name" value="PPR"/>
    <property type="match status" value="1"/>
</dbReference>
<protein>
    <submittedName>
        <fullName evidence="4">Tetratricopeptide repeat (TPR)-like superfamily protein</fullName>
    </submittedName>
</protein>
<name>A0A7J0F9T8_9ERIC</name>
<dbReference type="InterPro" id="IPR002885">
    <property type="entry name" value="PPR_rpt"/>
</dbReference>